<dbReference type="Proteomes" id="UP000198639">
    <property type="component" value="Unassembled WGS sequence"/>
</dbReference>
<dbReference type="OrthoDB" id="8853421at2"/>
<gene>
    <name evidence="4" type="ORF">SAMN05216204_11071</name>
</gene>
<evidence type="ECO:0000313" key="4">
    <source>
        <dbReference type="EMBL" id="SFC78881.1"/>
    </source>
</evidence>
<dbReference type="Pfam" id="PF13511">
    <property type="entry name" value="DUF4124"/>
    <property type="match status" value="1"/>
</dbReference>
<dbReference type="STRING" id="1164594.SAMN05216204_11071"/>
<sequence length="141" mass="15646">MLKQAFTAILCLLCHAATAGTIYKCVDAGTVSYHDRPCGAAAVALAVPVAAPAPEVVERLARQRALLQEIEDERARCDQQAAREQQRAERAALVQRRHCDKLRLQRKWLDEDSARAGKDEAERARLKARRQAEVLAMECPA</sequence>
<dbReference type="RefSeq" id="WP_091874585.1">
    <property type="nucleotide sequence ID" value="NZ_FOLD01000010.1"/>
</dbReference>
<keyword evidence="1" id="KW-0175">Coiled coil</keyword>
<accession>A0A1I1M0I8</accession>
<feature type="signal peptide" evidence="2">
    <location>
        <begin position="1"/>
        <end position="19"/>
    </location>
</feature>
<reference evidence="5" key="1">
    <citation type="submission" date="2016-10" db="EMBL/GenBank/DDBJ databases">
        <authorList>
            <person name="Varghese N."/>
            <person name="Submissions S."/>
        </authorList>
    </citation>
    <scope>NUCLEOTIDE SEQUENCE [LARGE SCALE GENOMIC DNA]</scope>
    <source>
        <strain evidence="5">CGMCC 1.12041</strain>
    </source>
</reference>
<dbReference type="InterPro" id="IPR025392">
    <property type="entry name" value="DUF4124"/>
</dbReference>
<organism evidence="4 5">
    <name type="scientific">Massilia yuzhufengensis</name>
    <dbReference type="NCBI Taxonomy" id="1164594"/>
    <lineage>
        <taxon>Bacteria</taxon>
        <taxon>Pseudomonadati</taxon>
        <taxon>Pseudomonadota</taxon>
        <taxon>Betaproteobacteria</taxon>
        <taxon>Burkholderiales</taxon>
        <taxon>Oxalobacteraceae</taxon>
        <taxon>Telluria group</taxon>
        <taxon>Massilia</taxon>
    </lineage>
</organism>
<evidence type="ECO:0000256" key="1">
    <source>
        <dbReference type="SAM" id="Coils"/>
    </source>
</evidence>
<evidence type="ECO:0000313" key="5">
    <source>
        <dbReference type="Proteomes" id="UP000198639"/>
    </source>
</evidence>
<keyword evidence="5" id="KW-1185">Reference proteome</keyword>
<dbReference type="AlphaFoldDB" id="A0A1I1M0I8"/>
<feature type="domain" description="DUF4124" evidence="3">
    <location>
        <begin position="10"/>
        <end position="56"/>
    </location>
</feature>
<keyword evidence="2" id="KW-0732">Signal</keyword>
<proteinExistence type="predicted"/>
<name>A0A1I1M0I8_9BURK</name>
<feature type="coiled-coil region" evidence="1">
    <location>
        <begin position="60"/>
        <end position="87"/>
    </location>
</feature>
<feature type="chain" id="PRO_5011532068" description="DUF4124 domain-containing protein" evidence="2">
    <location>
        <begin position="20"/>
        <end position="141"/>
    </location>
</feature>
<protein>
    <recommendedName>
        <fullName evidence="3">DUF4124 domain-containing protein</fullName>
    </recommendedName>
</protein>
<evidence type="ECO:0000259" key="3">
    <source>
        <dbReference type="Pfam" id="PF13511"/>
    </source>
</evidence>
<dbReference type="EMBL" id="FOLD01000010">
    <property type="protein sequence ID" value="SFC78881.1"/>
    <property type="molecule type" value="Genomic_DNA"/>
</dbReference>
<evidence type="ECO:0000256" key="2">
    <source>
        <dbReference type="SAM" id="SignalP"/>
    </source>
</evidence>